<name>A0A949JLB4_9ACTN</name>
<dbReference type="SUPFAM" id="SSF53649">
    <property type="entry name" value="Alkaline phosphatase-like"/>
    <property type="match status" value="1"/>
</dbReference>
<dbReference type="Pfam" id="PF08665">
    <property type="entry name" value="PglZ"/>
    <property type="match status" value="1"/>
</dbReference>
<dbReference type="RefSeq" id="WP_211038995.1">
    <property type="nucleotide sequence ID" value="NZ_JAELVF020000005.1"/>
</dbReference>
<evidence type="ECO:0000259" key="3">
    <source>
        <dbReference type="Pfam" id="PF25862"/>
    </source>
</evidence>
<reference evidence="5" key="1">
    <citation type="submission" date="2021-06" db="EMBL/GenBank/DDBJ databases">
        <title>Sequencing of actinobacteria type strains.</title>
        <authorList>
            <person name="Nguyen G.-S."/>
            <person name="Wentzel A."/>
        </authorList>
    </citation>
    <scope>NUCLEOTIDE SEQUENCE</scope>
    <source>
        <strain evidence="5">P38-E01</strain>
    </source>
</reference>
<evidence type="ECO:0000259" key="4">
    <source>
        <dbReference type="Pfam" id="PF25863"/>
    </source>
</evidence>
<dbReference type="Pfam" id="PF25863">
    <property type="entry name" value="PglZ_C"/>
    <property type="match status" value="1"/>
</dbReference>
<dbReference type="Pfam" id="PF25861">
    <property type="entry name" value="PglZ_2nd"/>
    <property type="match status" value="1"/>
</dbReference>
<feature type="domain" description="Alkaline phosphatase-like protein PglZ N-terminal" evidence="3">
    <location>
        <begin position="25"/>
        <end position="126"/>
    </location>
</feature>
<feature type="domain" description="Alkaline phosphatase-like protein PglZ second" evidence="2">
    <location>
        <begin position="208"/>
        <end position="359"/>
    </location>
</feature>
<dbReference type="Proteomes" id="UP000694501">
    <property type="component" value="Unassembled WGS sequence"/>
</dbReference>
<feature type="compositionally biased region" description="Low complexity" evidence="1">
    <location>
        <begin position="8"/>
        <end position="20"/>
    </location>
</feature>
<comment type="caution">
    <text evidence="5">The sequence shown here is derived from an EMBL/GenBank/DDBJ whole genome shotgun (WGS) entry which is preliminary data.</text>
</comment>
<dbReference type="AlphaFoldDB" id="A0A949JLB4"/>
<proteinExistence type="predicted"/>
<dbReference type="InterPro" id="IPR058880">
    <property type="entry name" value="PglZ_N"/>
</dbReference>
<sequence>MSGTVTTAPASGPEPAAAGPARLSVSTVRQFVAARSRLCDGTVRVMLLRAAPQWDGGAVQQLVGGTQVRVAAAPSVLAVHEQILAHLEAQDPPEPRVLVVLTDREATELDPGLLARVYSRRIRSVDNWQVVQEAFGASGLDIRLRGETWAAEALLDAAGTRGWRSIGRGVLSRDEALTRLARRRLRLDDSSGNTPGGRVLPGEPDRVDPVALFQWTLTPGGPDLLRELRGPEKAGLARFLAAPEQGGSTGTVITSLVDAERGSDAAAYAVVCATLWGHAEADHDLYRARGRAERWLGEQPPAQGDELDRLLASFARSGEAYVRDLVDRGEHRLADPVLTRAAQLVAQFGAQAAATASPLLPAGLDARFTAAGHALTDGSGEAVTDSVTALRAHALATGDGETRARIERVRMAVRIQRWLAGDPSEEIESVADGTKRQIRELGWADRALEHLEAGGDPDSVLAAAYSRIGEQARRARRTLDHAFSERLAVWTADGSTPRSLLTVESLLTRIVAPVVAEPGRRVLLLLLDGMSAAIAAELGQELRAQWAEFDPLPGADGPPVRRAVAAALPTLTAVSRTSLFTGTLMKGDQADEKRLFPRHSCWQGAPAAVFHKDDLRGPDTGSPFSTALGEALSDERMHVAVVLNTVDDRLAKEQKLGDGTWQTKEVGGLEPLLRAARTNGMTVLLTSDHGHVVERRGSKLNAPAGTVGSARHRDPGDPVAPSEIELAGPRVVWPEPGSRIVALRDHDARYTSLKAGYHGGATLAEFTIPLLALLPFGAEPPQGWRELGDPAPPWWSDATGIEAESGAEAVTSSGAPASGAAASVVAPSRSGTKQSKRATPPVAAGVIGLFGEEEVAPPAPRKPSDSAPEAEAPSTPAQPPAVGLVERLVATELYAAQLELLARKPRDPSVLHKALVALVEAGTLTMTALAERAGQPAGRAPGFAATLAQLLNYDGAQILEILPDNRTLRLHRAQLIDQFGLHAP</sequence>
<dbReference type="InterPro" id="IPR058882">
    <property type="entry name" value="PglZ_C"/>
</dbReference>
<feature type="region of interest" description="Disordered" evidence="1">
    <location>
        <begin position="855"/>
        <end position="880"/>
    </location>
</feature>
<dbReference type="NCBIfam" id="NF033446">
    <property type="entry name" value="BREX_PglZ_2"/>
    <property type="match status" value="1"/>
</dbReference>
<dbReference type="InterPro" id="IPR058881">
    <property type="entry name" value="PglZ_2nd"/>
</dbReference>
<evidence type="ECO:0000259" key="2">
    <source>
        <dbReference type="Pfam" id="PF25861"/>
    </source>
</evidence>
<dbReference type="InterPro" id="IPR047992">
    <property type="entry name" value="BREX_PglZ"/>
</dbReference>
<feature type="domain" description="Alkaline phosphatase-like protein PglZ C-terminal" evidence="4">
    <location>
        <begin position="881"/>
        <end position="980"/>
    </location>
</feature>
<dbReference type="Pfam" id="PF25862">
    <property type="entry name" value="PglZ_1st"/>
    <property type="match status" value="1"/>
</dbReference>
<evidence type="ECO:0000313" key="6">
    <source>
        <dbReference type="Proteomes" id="UP000694501"/>
    </source>
</evidence>
<feature type="region of interest" description="Disordered" evidence="1">
    <location>
        <begin position="1"/>
        <end position="20"/>
    </location>
</feature>
<feature type="region of interest" description="Disordered" evidence="1">
    <location>
        <begin position="701"/>
        <end position="722"/>
    </location>
</feature>
<evidence type="ECO:0000256" key="1">
    <source>
        <dbReference type="SAM" id="MobiDB-lite"/>
    </source>
</evidence>
<keyword evidence="6" id="KW-1185">Reference proteome</keyword>
<dbReference type="EMBL" id="JAELVF020000005">
    <property type="protein sequence ID" value="MBU7600914.1"/>
    <property type="molecule type" value="Genomic_DNA"/>
</dbReference>
<feature type="compositionally biased region" description="Low complexity" evidence="1">
    <location>
        <begin position="865"/>
        <end position="875"/>
    </location>
</feature>
<accession>A0A949JLB4</accession>
<evidence type="ECO:0000313" key="5">
    <source>
        <dbReference type="EMBL" id="MBU7600914.1"/>
    </source>
</evidence>
<organism evidence="5 6">
    <name type="scientific">Streptomyces tardus</name>
    <dbReference type="NCBI Taxonomy" id="2780544"/>
    <lineage>
        <taxon>Bacteria</taxon>
        <taxon>Bacillati</taxon>
        <taxon>Actinomycetota</taxon>
        <taxon>Actinomycetes</taxon>
        <taxon>Kitasatosporales</taxon>
        <taxon>Streptomycetaceae</taxon>
        <taxon>Streptomyces</taxon>
    </lineage>
</organism>
<gene>
    <name evidence="5" type="primary">pglZ</name>
    <name evidence="5" type="ORF">JGS22_025655</name>
</gene>
<dbReference type="InterPro" id="IPR017850">
    <property type="entry name" value="Alkaline_phosphatase_core_sf"/>
</dbReference>
<protein>
    <submittedName>
        <fullName evidence="5">BREX-2 system phosphatase PglZ</fullName>
    </submittedName>
</protein>